<evidence type="ECO:0000256" key="4">
    <source>
        <dbReference type="PROSITE-ProRule" id="PRU00409"/>
    </source>
</evidence>
<dbReference type="SUPFAM" id="SSF56059">
    <property type="entry name" value="Glutathione synthetase ATP-binding domain-like"/>
    <property type="match status" value="1"/>
</dbReference>
<accession>B7B752</accession>
<dbReference type="Proteomes" id="UP000005510">
    <property type="component" value="Unassembled WGS sequence"/>
</dbReference>
<protein>
    <submittedName>
        <fullName evidence="6">ATP-grasp domain protein</fullName>
    </submittedName>
</protein>
<dbReference type="PANTHER" id="PTHR43585:SF2">
    <property type="entry name" value="ATP-GRASP ENZYME FSQD"/>
    <property type="match status" value="1"/>
</dbReference>
<sequence length="402" mass="45083">MKKILMLGGSLYQVYAIKEAVRLGYYVISCDYLPNNPGHKYAHEYYNVSTTDKNAVLELAKRLQVDGIVAYASDPAAPTAAFVCEKLGLPTSPYRSVEILSKKDLFRQFLADNGFNVPKAQGFSSYEEALSAVDKFELPVMVKPVDSSGSKGINKMTDISQLKTFVDDALSYSRDKRFLIEEFIEKKGYQISGDAFSVDGKLVFHCFGNEYYSSKVSKNFAPLGECWPFLMDDSIVFRLHSDLQRLISLLGMKSTAYNVEAIVDKNDNIYILELGARSGGSLIPQITECTTGVNLVTYVIKAAMGEDCSDLHMELPKGCWSNYMVHANETGKYVDTVFEDSFKENNLVEFVTDIKKGDQVHKFRDAQDALGTLIVKYKDTEQMLDMICNMDNFVQVIVENNL</sequence>
<dbReference type="Pfam" id="PF02786">
    <property type="entry name" value="CPSase_L_D2"/>
    <property type="match status" value="1"/>
</dbReference>
<dbReference type="GO" id="GO:0046872">
    <property type="term" value="F:metal ion binding"/>
    <property type="evidence" value="ECO:0007669"/>
    <property type="project" value="InterPro"/>
</dbReference>
<evidence type="ECO:0000256" key="2">
    <source>
        <dbReference type="ARBA" id="ARBA00022741"/>
    </source>
</evidence>
<keyword evidence="1" id="KW-0436">Ligase</keyword>
<dbReference type="STRING" id="537006.PRABACTJOHN_00849"/>
<dbReference type="InterPro" id="IPR013815">
    <property type="entry name" value="ATP_grasp_subdomain_1"/>
</dbReference>
<evidence type="ECO:0000256" key="3">
    <source>
        <dbReference type="ARBA" id="ARBA00022840"/>
    </source>
</evidence>
<dbReference type="GeneID" id="93409893"/>
<name>B7B752_9BACT</name>
<evidence type="ECO:0000313" key="7">
    <source>
        <dbReference type="Proteomes" id="UP000005510"/>
    </source>
</evidence>
<comment type="caution">
    <text evidence="6">The sequence shown here is derived from an EMBL/GenBank/DDBJ whole genome shotgun (WGS) entry which is preliminary data.</text>
</comment>
<dbReference type="GO" id="GO:0005524">
    <property type="term" value="F:ATP binding"/>
    <property type="evidence" value="ECO:0007669"/>
    <property type="project" value="UniProtKB-UniRule"/>
</dbReference>
<dbReference type="Gene3D" id="3.40.50.20">
    <property type="match status" value="1"/>
</dbReference>
<dbReference type="EMBL" id="ABYH01000057">
    <property type="protein sequence ID" value="EEC97763.1"/>
    <property type="molecule type" value="Genomic_DNA"/>
</dbReference>
<dbReference type="AlphaFoldDB" id="B7B752"/>
<dbReference type="InterPro" id="IPR005479">
    <property type="entry name" value="CPAse_ATP-bd"/>
</dbReference>
<reference evidence="6 7" key="1">
    <citation type="submission" date="2008-10" db="EMBL/GenBank/DDBJ databases">
        <title>Draft genome sequence of Parabacteroides johnsonii (DSM 18315).</title>
        <authorList>
            <person name="Sudarsanam P."/>
            <person name="Ley R."/>
            <person name="Guruge J."/>
            <person name="Turnbaugh P.J."/>
            <person name="Mahowald M."/>
            <person name="Liep D."/>
            <person name="Gordon J."/>
        </authorList>
    </citation>
    <scope>NUCLEOTIDE SEQUENCE [LARGE SCALE GENOMIC DNA]</scope>
    <source>
        <strain evidence="6 7">DSM 18315</strain>
    </source>
</reference>
<proteinExistence type="predicted"/>
<evidence type="ECO:0000259" key="5">
    <source>
        <dbReference type="PROSITE" id="PS50975"/>
    </source>
</evidence>
<dbReference type="RefSeq" id="WP_008147062.1">
    <property type="nucleotide sequence ID" value="NZ_CP102285.1"/>
</dbReference>
<dbReference type="Gene3D" id="3.30.1490.20">
    <property type="entry name" value="ATP-grasp fold, A domain"/>
    <property type="match status" value="1"/>
</dbReference>
<evidence type="ECO:0000256" key="1">
    <source>
        <dbReference type="ARBA" id="ARBA00022598"/>
    </source>
</evidence>
<dbReference type="InterPro" id="IPR011761">
    <property type="entry name" value="ATP-grasp"/>
</dbReference>
<dbReference type="Gene3D" id="3.30.470.20">
    <property type="entry name" value="ATP-grasp fold, B domain"/>
    <property type="match status" value="1"/>
</dbReference>
<organism evidence="6 7">
    <name type="scientific">Parabacteroides johnsonii DSM 18315</name>
    <dbReference type="NCBI Taxonomy" id="537006"/>
    <lineage>
        <taxon>Bacteria</taxon>
        <taxon>Pseudomonadati</taxon>
        <taxon>Bacteroidota</taxon>
        <taxon>Bacteroidia</taxon>
        <taxon>Bacteroidales</taxon>
        <taxon>Tannerellaceae</taxon>
        <taxon>Parabacteroides</taxon>
    </lineage>
</organism>
<dbReference type="PROSITE" id="PS50975">
    <property type="entry name" value="ATP_GRASP"/>
    <property type="match status" value="1"/>
</dbReference>
<dbReference type="InterPro" id="IPR052032">
    <property type="entry name" value="ATP-dep_AA_Ligase"/>
</dbReference>
<dbReference type="HOGENOM" id="CLU_029016_5_1_10"/>
<keyword evidence="3 4" id="KW-0067">ATP-binding</keyword>
<dbReference type="SUPFAM" id="SSF52440">
    <property type="entry name" value="PreATP-grasp domain"/>
    <property type="match status" value="1"/>
</dbReference>
<dbReference type="PANTHER" id="PTHR43585">
    <property type="entry name" value="FUMIPYRROLE BIOSYNTHESIS PROTEIN C"/>
    <property type="match status" value="1"/>
</dbReference>
<dbReference type="InterPro" id="IPR016185">
    <property type="entry name" value="PreATP-grasp_dom_sf"/>
</dbReference>
<keyword evidence="2 4" id="KW-0547">Nucleotide-binding</keyword>
<dbReference type="GO" id="GO:0016874">
    <property type="term" value="F:ligase activity"/>
    <property type="evidence" value="ECO:0007669"/>
    <property type="project" value="UniProtKB-KW"/>
</dbReference>
<reference evidence="6 7" key="2">
    <citation type="submission" date="2008-10" db="EMBL/GenBank/DDBJ databases">
        <authorList>
            <person name="Fulton L."/>
            <person name="Clifton S."/>
            <person name="Fulton B."/>
            <person name="Xu J."/>
            <person name="Minx P."/>
            <person name="Pepin K.H."/>
            <person name="Johnson M."/>
            <person name="Bhonagiri V."/>
            <person name="Nash W.E."/>
            <person name="Mardis E.R."/>
            <person name="Wilson R.K."/>
        </authorList>
    </citation>
    <scope>NUCLEOTIDE SEQUENCE [LARGE SCALE GENOMIC DNA]</scope>
    <source>
        <strain evidence="6 7">DSM 18315</strain>
    </source>
</reference>
<feature type="domain" description="ATP-grasp" evidence="5">
    <location>
        <begin position="107"/>
        <end position="304"/>
    </location>
</feature>
<evidence type="ECO:0000313" key="6">
    <source>
        <dbReference type="EMBL" id="EEC97763.1"/>
    </source>
</evidence>
<gene>
    <name evidence="6" type="ORF">PRABACTJOHN_00849</name>
</gene>